<evidence type="ECO:0000256" key="4">
    <source>
        <dbReference type="ARBA" id="ARBA00023136"/>
    </source>
</evidence>
<dbReference type="GO" id="GO:0016020">
    <property type="term" value="C:membrane"/>
    <property type="evidence" value="ECO:0007669"/>
    <property type="project" value="UniProtKB-SubCell"/>
</dbReference>
<dbReference type="InterPro" id="IPR043130">
    <property type="entry name" value="CDP-OH_PTrfase_TM_dom"/>
</dbReference>
<keyword evidence="3 5" id="KW-0808">Transferase</keyword>
<evidence type="ECO:0000256" key="3">
    <source>
        <dbReference type="ARBA" id="ARBA00022679"/>
    </source>
</evidence>
<dbReference type="PROSITE" id="PS00379">
    <property type="entry name" value="CDP_ALCOHOL_P_TRANSF"/>
    <property type="match status" value="1"/>
</dbReference>
<dbReference type="InterPro" id="IPR014472">
    <property type="entry name" value="CHOPT"/>
</dbReference>
<keyword evidence="6" id="KW-0812">Transmembrane</keyword>
<dbReference type="GO" id="GO:0016780">
    <property type="term" value="F:phosphotransferase activity, for other substituted phosphate groups"/>
    <property type="evidence" value="ECO:0007669"/>
    <property type="project" value="InterPro"/>
</dbReference>
<dbReference type="Pfam" id="PF01066">
    <property type="entry name" value="CDP-OH_P_transf"/>
    <property type="match status" value="1"/>
</dbReference>
<accession>A0A8J6E0N2</accession>
<dbReference type="AlphaFoldDB" id="A0A8J6E0N2"/>
<protein>
    <submittedName>
        <fullName evidence="7">CDP-alcohol phosphatidyltransferase</fullName>
    </submittedName>
</protein>
<keyword evidence="8" id="KW-1185">Reference proteome</keyword>
<dbReference type="OrthoDB" id="196717at2759"/>
<evidence type="ECO:0000256" key="2">
    <source>
        <dbReference type="ARBA" id="ARBA00010441"/>
    </source>
</evidence>
<reference evidence="7" key="1">
    <citation type="submission" date="2021-05" db="EMBL/GenBank/DDBJ databases">
        <title>A free-living protist that lacks canonical eukaryotic 1 DNA replication and segregation systems.</title>
        <authorList>
            <person name="Salas-Leiva D.E."/>
            <person name="Tromer E.C."/>
            <person name="Curtis B.A."/>
            <person name="Jerlstrom-Hultqvist J."/>
            <person name="Kolisko M."/>
            <person name="Yi Z."/>
            <person name="Salas-Leiva J.S."/>
            <person name="Gallot-Lavallee L."/>
            <person name="Kops G.J.P.L."/>
            <person name="Archibald J.M."/>
            <person name="Simpson A.G.B."/>
            <person name="Roger A.J."/>
        </authorList>
    </citation>
    <scope>NUCLEOTIDE SEQUENCE</scope>
    <source>
        <strain evidence="7">BICM</strain>
    </source>
</reference>
<feature type="transmembrane region" description="Helical" evidence="6">
    <location>
        <begin position="251"/>
        <end position="270"/>
    </location>
</feature>
<evidence type="ECO:0000313" key="7">
    <source>
        <dbReference type="EMBL" id="KAG9395334.1"/>
    </source>
</evidence>
<evidence type="ECO:0000313" key="8">
    <source>
        <dbReference type="Proteomes" id="UP000717585"/>
    </source>
</evidence>
<evidence type="ECO:0000256" key="1">
    <source>
        <dbReference type="ARBA" id="ARBA00004370"/>
    </source>
</evidence>
<dbReference type="PANTHER" id="PTHR10414:SF37">
    <property type="entry name" value="BB IN A BOXCAR, ISOFORM C"/>
    <property type="match status" value="1"/>
</dbReference>
<keyword evidence="4 6" id="KW-0472">Membrane</keyword>
<dbReference type="Proteomes" id="UP000717585">
    <property type="component" value="Unassembled WGS sequence"/>
</dbReference>
<comment type="subcellular location">
    <subcellularLocation>
        <location evidence="1">Membrane</location>
    </subcellularLocation>
</comment>
<dbReference type="InterPro" id="IPR000462">
    <property type="entry name" value="CDP-OH_P_trans"/>
</dbReference>
<dbReference type="Gene3D" id="1.20.120.1760">
    <property type="match status" value="1"/>
</dbReference>
<dbReference type="InterPro" id="IPR048254">
    <property type="entry name" value="CDP_ALCOHOL_P_TRANSF_CS"/>
</dbReference>
<feature type="transmembrane region" description="Helical" evidence="6">
    <location>
        <begin position="126"/>
        <end position="159"/>
    </location>
</feature>
<feature type="transmembrane region" description="Helical" evidence="6">
    <location>
        <begin position="338"/>
        <end position="357"/>
    </location>
</feature>
<dbReference type="EMBL" id="JAHDYR010000012">
    <property type="protein sequence ID" value="KAG9395334.1"/>
    <property type="molecule type" value="Genomic_DNA"/>
</dbReference>
<evidence type="ECO:0000256" key="5">
    <source>
        <dbReference type="RuleBase" id="RU003750"/>
    </source>
</evidence>
<feature type="transmembrane region" description="Helical" evidence="6">
    <location>
        <begin position="171"/>
        <end position="196"/>
    </location>
</feature>
<name>A0A8J6E0N2_9EUKA</name>
<evidence type="ECO:0000256" key="6">
    <source>
        <dbReference type="SAM" id="Phobius"/>
    </source>
</evidence>
<keyword evidence="6" id="KW-1133">Transmembrane helix</keyword>
<organism evidence="7 8">
    <name type="scientific">Carpediemonas membranifera</name>
    <dbReference type="NCBI Taxonomy" id="201153"/>
    <lineage>
        <taxon>Eukaryota</taxon>
        <taxon>Metamonada</taxon>
        <taxon>Carpediemonas-like organisms</taxon>
        <taxon>Carpediemonas</taxon>
    </lineage>
</organism>
<proteinExistence type="inferred from homology"/>
<comment type="caution">
    <text evidence="7">The sequence shown here is derived from an EMBL/GenBank/DDBJ whole genome shotgun (WGS) entry which is preliminary data.</text>
</comment>
<dbReference type="PANTHER" id="PTHR10414">
    <property type="entry name" value="ETHANOLAMINEPHOSPHOTRANSFERASE"/>
    <property type="match status" value="1"/>
</dbReference>
<feature type="transmembrane region" description="Helical" evidence="6">
    <location>
        <begin position="216"/>
        <end position="239"/>
    </location>
</feature>
<feature type="transmembrane region" description="Helical" evidence="6">
    <location>
        <begin position="282"/>
        <end position="299"/>
    </location>
</feature>
<comment type="similarity">
    <text evidence="2 5">Belongs to the CDP-alcohol phosphatidyltransferase class-I family.</text>
</comment>
<feature type="transmembrane region" description="Helical" evidence="6">
    <location>
        <begin position="306"/>
        <end position="326"/>
    </location>
</feature>
<sequence>MLTPAEKTHLLNYKYQGGDNSLLMRFFLRPFIYNPIVRVLPKNLAPNVITVVGILATVIGYLVTIYVFPQFPDEDTSYAPVPWLSFLLAACLFIYQTCDNIDGPHARNIACCSHVGDFLDHAGDQIAFFTFITSLTTTFFTGPTLLSAFSVLSVMWAGWFAQWETLYMGKLVLAPINGCMEGIFTGVMIHVGFGLFPDIPISHVTLPAVGTVSVGQVIALVSAVGGVTLGPTASLVSVFKKLGPRAYARSLMTHFPYLVLNGLCFATALLDPAVRAHVPHAWMSLHGVLICYIIMNLIIHRLVGRPFPLLQPAILLAVVPFAVAVSNKLNPVPFEVRVNVMVICAVFAAVMFAVKFLKVASDISAASGKPLWTVPKTKRD</sequence>
<feature type="transmembrane region" description="Helical" evidence="6">
    <location>
        <begin position="48"/>
        <end position="68"/>
    </location>
</feature>
<dbReference type="GO" id="GO:0008654">
    <property type="term" value="P:phospholipid biosynthetic process"/>
    <property type="evidence" value="ECO:0007669"/>
    <property type="project" value="InterPro"/>
</dbReference>
<gene>
    <name evidence="7" type="ORF">J8273_0573</name>
</gene>